<dbReference type="InterPro" id="IPR036412">
    <property type="entry name" value="HAD-like_sf"/>
</dbReference>
<dbReference type="EMBL" id="BARS01042053">
    <property type="protein sequence ID" value="GAG38942.1"/>
    <property type="molecule type" value="Genomic_DNA"/>
</dbReference>
<accession>X0XUI9</accession>
<comment type="caution">
    <text evidence="1">The sequence shown here is derived from an EMBL/GenBank/DDBJ whole genome shotgun (WGS) entry which is preliminary data.</text>
</comment>
<proteinExistence type="predicted"/>
<dbReference type="GO" id="GO:0016791">
    <property type="term" value="F:phosphatase activity"/>
    <property type="evidence" value="ECO:0007669"/>
    <property type="project" value="TreeGrafter"/>
</dbReference>
<dbReference type="GO" id="GO:0000287">
    <property type="term" value="F:magnesium ion binding"/>
    <property type="evidence" value="ECO:0007669"/>
    <property type="project" value="TreeGrafter"/>
</dbReference>
<reference evidence="1" key="1">
    <citation type="journal article" date="2014" name="Front. Microbiol.">
        <title>High frequency of phylogenetically diverse reductive dehalogenase-homologous genes in deep subseafloor sedimentary metagenomes.</title>
        <authorList>
            <person name="Kawai M."/>
            <person name="Futagami T."/>
            <person name="Toyoda A."/>
            <person name="Takaki Y."/>
            <person name="Nishi S."/>
            <person name="Hori S."/>
            <person name="Arai W."/>
            <person name="Tsubouchi T."/>
            <person name="Morono Y."/>
            <person name="Uchiyama I."/>
            <person name="Ito T."/>
            <person name="Fujiyama A."/>
            <person name="Inagaki F."/>
            <person name="Takami H."/>
        </authorList>
    </citation>
    <scope>NUCLEOTIDE SEQUENCE</scope>
    <source>
        <strain evidence="1">Expedition CK06-06</strain>
    </source>
</reference>
<feature type="non-terminal residue" evidence="1">
    <location>
        <position position="158"/>
    </location>
</feature>
<dbReference type="InterPro" id="IPR006379">
    <property type="entry name" value="HAD-SF_hydro_IIB"/>
</dbReference>
<dbReference type="NCBIfam" id="TIGR01484">
    <property type="entry name" value="HAD-SF-IIB"/>
    <property type="match status" value="1"/>
</dbReference>
<dbReference type="SUPFAM" id="SSF56784">
    <property type="entry name" value="HAD-like"/>
    <property type="match status" value="1"/>
</dbReference>
<dbReference type="Gene3D" id="3.40.50.1000">
    <property type="entry name" value="HAD superfamily/HAD-like"/>
    <property type="match status" value="1"/>
</dbReference>
<dbReference type="GO" id="GO:0005829">
    <property type="term" value="C:cytosol"/>
    <property type="evidence" value="ECO:0007669"/>
    <property type="project" value="TreeGrafter"/>
</dbReference>
<dbReference type="InterPro" id="IPR023214">
    <property type="entry name" value="HAD_sf"/>
</dbReference>
<dbReference type="PANTHER" id="PTHR10000">
    <property type="entry name" value="PHOSPHOSERINE PHOSPHATASE"/>
    <property type="match status" value="1"/>
</dbReference>
<protein>
    <recommendedName>
        <fullName evidence="2">Sucrose phosphatase-like domain-containing protein</fullName>
    </recommendedName>
</protein>
<evidence type="ECO:0008006" key="2">
    <source>
        <dbReference type="Google" id="ProtNLM"/>
    </source>
</evidence>
<evidence type="ECO:0000313" key="1">
    <source>
        <dbReference type="EMBL" id="GAG38942.1"/>
    </source>
</evidence>
<organism evidence="1">
    <name type="scientific">marine sediment metagenome</name>
    <dbReference type="NCBI Taxonomy" id="412755"/>
    <lineage>
        <taxon>unclassified sequences</taxon>
        <taxon>metagenomes</taxon>
        <taxon>ecological metagenomes</taxon>
    </lineage>
</organism>
<dbReference type="Pfam" id="PF08282">
    <property type="entry name" value="Hydrolase_3"/>
    <property type="match status" value="1"/>
</dbReference>
<name>X0XUI9_9ZZZZ</name>
<dbReference type="PANTHER" id="PTHR10000:SF8">
    <property type="entry name" value="HAD SUPERFAMILY HYDROLASE-LIKE, TYPE 3"/>
    <property type="match status" value="1"/>
</dbReference>
<sequence length="158" mass="17301">MSLVVVNNLDMNAYKLLAVDIDGTLCMPGQEIPLEVIESLKKCVNSNILVVISTGKKFTSIQALCENIGIEGPVITCNGAITVEARTQKILFSHFLPKALYRTIISTLENDERVRIAVFTEHDIVCTSVNLASKLLNSIGEPTTRFVYSLLSLSSENV</sequence>
<dbReference type="AlphaFoldDB" id="X0XUI9"/>
<gene>
    <name evidence="1" type="ORF">S01H1_63859</name>
</gene>